<keyword evidence="1 5" id="KW-0812">Transmembrane</keyword>
<dbReference type="InterPro" id="IPR007688">
    <property type="entry name" value="Conjugal_tfr_TrbL/VirB6"/>
</dbReference>
<feature type="transmembrane region" description="Helical" evidence="5">
    <location>
        <begin position="171"/>
        <end position="192"/>
    </location>
</feature>
<keyword evidence="2 5" id="KW-1133">Transmembrane helix</keyword>
<feature type="compositionally biased region" description="Low complexity" evidence="4">
    <location>
        <begin position="672"/>
        <end position="692"/>
    </location>
</feature>
<evidence type="ECO:0000256" key="5">
    <source>
        <dbReference type="SAM" id="Phobius"/>
    </source>
</evidence>
<evidence type="ECO:0008006" key="9">
    <source>
        <dbReference type="Google" id="ProtNLM"/>
    </source>
</evidence>
<feature type="region of interest" description="Disordered" evidence="4">
    <location>
        <begin position="1"/>
        <end position="24"/>
    </location>
</feature>
<reference evidence="7 8" key="1">
    <citation type="submission" date="2020-07" db="EMBL/GenBank/DDBJ databases">
        <title>Sequencing the genomes of 1000 actinobacteria strains.</title>
        <authorList>
            <person name="Klenk H.-P."/>
        </authorList>
    </citation>
    <scope>NUCLEOTIDE SEQUENCE [LARGE SCALE GENOMIC DNA]</scope>
    <source>
        <strain evidence="7 8">DSM 45927</strain>
    </source>
</reference>
<comment type="caution">
    <text evidence="7">The sequence shown here is derived from an EMBL/GenBank/DDBJ whole genome shotgun (WGS) entry which is preliminary data.</text>
</comment>
<feature type="compositionally biased region" description="Polar residues" evidence="4">
    <location>
        <begin position="1"/>
        <end position="14"/>
    </location>
</feature>
<protein>
    <recommendedName>
        <fullName evidence="9">Conjugal transfer protein TrbL</fullName>
    </recommendedName>
</protein>
<accession>A0A853BUC1</accession>
<feature type="transmembrane region" description="Helical" evidence="5">
    <location>
        <begin position="438"/>
        <end position="458"/>
    </location>
</feature>
<feature type="transmembrane region" description="Helical" evidence="5">
    <location>
        <begin position="372"/>
        <end position="391"/>
    </location>
</feature>
<dbReference type="GO" id="GO:0030255">
    <property type="term" value="P:protein secretion by the type IV secretion system"/>
    <property type="evidence" value="ECO:0007669"/>
    <property type="project" value="InterPro"/>
</dbReference>
<evidence type="ECO:0000256" key="3">
    <source>
        <dbReference type="ARBA" id="ARBA00023136"/>
    </source>
</evidence>
<feature type="compositionally biased region" description="Basic and acidic residues" evidence="4">
    <location>
        <begin position="603"/>
        <end position="614"/>
    </location>
</feature>
<evidence type="ECO:0000256" key="4">
    <source>
        <dbReference type="SAM" id="MobiDB-lite"/>
    </source>
</evidence>
<dbReference type="AlphaFoldDB" id="A0A853BUC1"/>
<evidence type="ECO:0000256" key="2">
    <source>
        <dbReference type="ARBA" id="ARBA00022989"/>
    </source>
</evidence>
<feature type="transmembrane region" description="Helical" evidence="5">
    <location>
        <begin position="199"/>
        <end position="218"/>
    </location>
</feature>
<feature type="region of interest" description="Disordered" evidence="4">
    <location>
        <begin position="558"/>
        <end position="799"/>
    </location>
</feature>
<feature type="transmembrane region" description="Helical" evidence="5">
    <location>
        <begin position="397"/>
        <end position="418"/>
    </location>
</feature>
<feature type="region of interest" description="Disordered" evidence="4">
    <location>
        <begin position="52"/>
        <end position="73"/>
    </location>
</feature>
<organism evidence="7 8">
    <name type="scientific">Streptomonospora nanhaiensis</name>
    <dbReference type="NCBI Taxonomy" id="1323731"/>
    <lineage>
        <taxon>Bacteria</taxon>
        <taxon>Bacillati</taxon>
        <taxon>Actinomycetota</taxon>
        <taxon>Actinomycetes</taxon>
        <taxon>Streptosporangiales</taxon>
        <taxon>Nocardiopsidaceae</taxon>
        <taxon>Streptomonospora</taxon>
    </lineage>
</organism>
<keyword evidence="6" id="KW-0732">Signal</keyword>
<evidence type="ECO:0000313" key="7">
    <source>
        <dbReference type="EMBL" id="NYI97832.1"/>
    </source>
</evidence>
<name>A0A853BUC1_9ACTN</name>
<keyword evidence="8" id="KW-1185">Reference proteome</keyword>
<feature type="signal peptide" evidence="6">
    <location>
        <begin position="1"/>
        <end position="50"/>
    </location>
</feature>
<feature type="compositionally biased region" description="Low complexity" evidence="4">
    <location>
        <begin position="615"/>
        <end position="636"/>
    </location>
</feature>
<dbReference type="Proteomes" id="UP000575985">
    <property type="component" value="Unassembled WGS sequence"/>
</dbReference>
<sequence length="799" mass="84013">MTFTHPTGAPTDTPTHPPAGRPRQRRLKRGLVMTLLMAAFLLTPLSSAQAAPVCEGEPAPQPEAAGSGADGLLVPPQSAEAVAASPDGLPPDSSIYGQYGTAGQQWHVIRESCVDKLGSASVATLSNTAWNLSKTINQSTITVYQAATSDGLLESFNALVESVIVELREGVWRPLLPTVIILGAVWLGWYGLIRKRVTLTIESSVWMVLATVLAMWILVNPGQILSYAGNIVNSGGQLVNSAVSRVTPPGASQTCPRGAEEVQRAEWESQNDFAVRKNSQMLWSGLVCRPWVAGEFGTGPVANVVAARHGTDLLAAQGISRAEQQQIADGDLDATQLYEDKRQSYEEIAADIENTYPEVYPLFEGEQQGSRLGVATLALFASIFAGGLILAGSVALIVLKIGFLLLLLLSPVFLLIGIHPGYGRTVLLRWFEMLLGMLLKQVFVVLLISILVMCYGLVMATDLGWGLQMILLALFTLALFIYRRPFTHLFASINANTFTSRMVSDAVASSALSRSANVLPPVAYMRAQRWGLRQAPHLAAAAGAVPVGGAGIGAAEQGEAARQSIADPAVADGAQPGEPRRARGVGGYGRVRGNAAPPPLRLRQTDNTEAERGRAAGAAATGRSSSQAPRLSEAASGGIGGGSSRAASHGSSGAIPPRPSGGYTGTGDTGWAAVFSSGAGSSASAPPRSGAEPADRPQGDARPAPSTGTGIFRGRTATPPQGTANRGSRWGTPRTREGRPLPPRPQQGAPSGGDREGGNWISGSARTSKDAPISPFWTGTAQRRRDTERDVPFWLRDDD</sequence>
<proteinExistence type="predicted"/>
<dbReference type="Pfam" id="PF04610">
    <property type="entry name" value="TrbL"/>
    <property type="match status" value="1"/>
</dbReference>
<dbReference type="EMBL" id="JACCFO010000001">
    <property type="protein sequence ID" value="NYI97832.1"/>
    <property type="molecule type" value="Genomic_DNA"/>
</dbReference>
<evidence type="ECO:0000256" key="1">
    <source>
        <dbReference type="ARBA" id="ARBA00022692"/>
    </source>
</evidence>
<feature type="compositionally biased region" description="Low complexity" evidence="4">
    <location>
        <begin position="644"/>
        <end position="654"/>
    </location>
</feature>
<feature type="transmembrane region" description="Helical" evidence="5">
    <location>
        <begin position="464"/>
        <end position="482"/>
    </location>
</feature>
<gene>
    <name evidence="7" type="ORF">HNR12_004109</name>
</gene>
<evidence type="ECO:0000256" key="6">
    <source>
        <dbReference type="SAM" id="SignalP"/>
    </source>
</evidence>
<evidence type="ECO:0000313" key="8">
    <source>
        <dbReference type="Proteomes" id="UP000575985"/>
    </source>
</evidence>
<keyword evidence="3 5" id="KW-0472">Membrane</keyword>
<feature type="chain" id="PRO_5032876182" description="Conjugal transfer protein TrbL" evidence="6">
    <location>
        <begin position="51"/>
        <end position="799"/>
    </location>
</feature>